<reference evidence="1 2" key="1">
    <citation type="submission" date="2017-02" db="EMBL/GenBank/DDBJ databases">
        <authorList>
            <person name="Peterson S.W."/>
        </authorList>
    </citation>
    <scope>NUCLEOTIDE SEQUENCE [LARGE SCALE GENOMIC DNA]</scope>
    <source>
        <strain evidence="1 2">CIP104813</strain>
    </source>
</reference>
<protein>
    <recommendedName>
        <fullName evidence="3">Replication protein RepB</fullName>
    </recommendedName>
</protein>
<dbReference type="Proteomes" id="UP000195981">
    <property type="component" value="Unassembled WGS sequence"/>
</dbReference>
<gene>
    <name evidence="1" type="ORF">FM110_00250</name>
</gene>
<keyword evidence="2" id="KW-1185">Reference proteome</keyword>
<accession>A0A1X6WUK9</accession>
<evidence type="ECO:0000313" key="1">
    <source>
        <dbReference type="EMBL" id="SLM87744.1"/>
    </source>
</evidence>
<evidence type="ECO:0000313" key="2">
    <source>
        <dbReference type="Proteomes" id="UP000195981"/>
    </source>
</evidence>
<name>A0A1X6WUK9_9MICO</name>
<dbReference type="RefSeq" id="WP_087101539.1">
    <property type="nucleotide sequence ID" value="NZ_FWFG01000003.1"/>
</dbReference>
<sequence>MSAIYPQKRKHTAAEMAAKYGVSPRTVKRIMAQPRAEYDAERHARQDEALRLRESGMKWHEVGAELGGVSASAAYRLAAKAKARRPQGVA</sequence>
<organism evidence="1 2">
    <name type="scientific">Brachybacterium nesterenkovii</name>
    <dbReference type="NCBI Taxonomy" id="47847"/>
    <lineage>
        <taxon>Bacteria</taxon>
        <taxon>Bacillati</taxon>
        <taxon>Actinomycetota</taxon>
        <taxon>Actinomycetes</taxon>
        <taxon>Micrococcales</taxon>
        <taxon>Dermabacteraceae</taxon>
        <taxon>Brachybacterium</taxon>
    </lineage>
</organism>
<dbReference type="EMBL" id="FWFG01000003">
    <property type="protein sequence ID" value="SLM87744.1"/>
    <property type="molecule type" value="Genomic_DNA"/>
</dbReference>
<proteinExistence type="predicted"/>
<evidence type="ECO:0008006" key="3">
    <source>
        <dbReference type="Google" id="ProtNLM"/>
    </source>
</evidence>
<dbReference type="AlphaFoldDB" id="A0A1X6WUK9"/>
<dbReference type="OrthoDB" id="4235895at2"/>